<evidence type="ECO:0000256" key="1">
    <source>
        <dbReference type="SAM" id="SignalP"/>
    </source>
</evidence>
<feature type="signal peptide" evidence="1">
    <location>
        <begin position="1"/>
        <end position="21"/>
    </location>
</feature>
<accession>A0A1G8G0G7</accession>
<dbReference type="OrthoDB" id="794403at2"/>
<protein>
    <recommendedName>
        <fullName evidence="4">Lipoprotein</fullName>
    </recommendedName>
</protein>
<dbReference type="EMBL" id="FNDW01000002">
    <property type="protein sequence ID" value="SDH87873.1"/>
    <property type="molecule type" value="Genomic_DNA"/>
</dbReference>
<evidence type="ECO:0000313" key="3">
    <source>
        <dbReference type="Proteomes" id="UP000198869"/>
    </source>
</evidence>
<keyword evidence="3" id="KW-1185">Reference proteome</keyword>
<dbReference type="RefSeq" id="WP_089855646.1">
    <property type="nucleotide sequence ID" value="NZ_FNDW01000002.1"/>
</dbReference>
<organism evidence="2 3">
    <name type="scientific">Chryseobacterium taeanense</name>
    <dbReference type="NCBI Taxonomy" id="311334"/>
    <lineage>
        <taxon>Bacteria</taxon>
        <taxon>Pseudomonadati</taxon>
        <taxon>Bacteroidota</taxon>
        <taxon>Flavobacteriia</taxon>
        <taxon>Flavobacteriales</taxon>
        <taxon>Weeksellaceae</taxon>
        <taxon>Chryseobacterium group</taxon>
        <taxon>Chryseobacterium</taxon>
    </lineage>
</organism>
<name>A0A1G8G0G7_9FLAO</name>
<proteinExistence type="predicted"/>
<gene>
    <name evidence="2" type="ORF">SAMN05421846_102367</name>
</gene>
<sequence length="167" mass="18173">MKKLILLSLLSVFLINCNKKAEAPAPETAQTDTMTASEKVVDTLTAKSYCYMGVTGKDSVFVSFDENLGTITGKMTTKNSEKDSNKGELYGFKSGDTLKLTYEFASEGKSGNKNDIYFLQTKDGLSEGIGNRDPETGTKYADEKKIKYTGGRMLKATDCALVAKALQ</sequence>
<feature type="chain" id="PRO_5011569106" description="Lipoprotein" evidence="1">
    <location>
        <begin position="22"/>
        <end position="167"/>
    </location>
</feature>
<dbReference type="STRING" id="311334.SAMN05421846_102367"/>
<reference evidence="3" key="1">
    <citation type="submission" date="2016-10" db="EMBL/GenBank/DDBJ databases">
        <authorList>
            <person name="Varghese N."/>
            <person name="Submissions S."/>
        </authorList>
    </citation>
    <scope>NUCLEOTIDE SEQUENCE [LARGE SCALE GENOMIC DNA]</scope>
    <source>
        <strain evidence="3">DSM 17071</strain>
    </source>
</reference>
<dbReference type="Proteomes" id="UP000198869">
    <property type="component" value="Unassembled WGS sequence"/>
</dbReference>
<keyword evidence="1" id="KW-0732">Signal</keyword>
<evidence type="ECO:0008006" key="4">
    <source>
        <dbReference type="Google" id="ProtNLM"/>
    </source>
</evidence>
<dbReference type="AlphaFoldDB" id="A0A1G8G0G7"/>
<evidence type="ECO:0000313" key="2">
    <source>
        <dbReference type="EMBL" id="SDH87873.1"/>
    </source>
</evidence>